<reference evidence="2 3" key="1">
    <citation type="submission" date="2016-10" db="EMBL/GenBank/DDBJ databases">
        <title>Genome sequence of a sulfur-reducing bacterium Desulfurobacterium indicum K6013.</title>
        <authorList>
            <person name="Cao J."/>
            <person name="Shao Z."/>
            <person name="Alain K."/>
            <person name="Jebbar M."/>
        </authorList>
    </citation>
    <scope>NUCLEOTIDE SEQUENCE [LARGE SCALE GENOMIC DNA]</scope>
    <source>
        <strain evidence="2 3">K6013</strain>
    </source>
</reference>
<accession>A0A1R1MLL4</accession>
<organism evidence="2 3">
    <name type="scientific">Desulfurobacterium indicum</name>
    <dbReference type="NCBI Taxonomy" id="1914305"/>
    <lineage>
        <taxon>Bacteria</taxon>
        <taxon>Pseudomonadati</taxon>
        <taxon>Aquificota</taxon>
        <taxon>Aquificia</taxon>
        <taxon>Desulfurobacteriales</taxon>
        <taxon>Desulfurobacteriaceae</taxon>
        <taxon>Desulfurobacterium</taxon>
    </lineage>
</organism>
<protein>
    <recommendedName>
        <fullName evidence="4">Outer membrane protein beta-barrel domain-containing protein</fullName>
    </recommendedName>
</protein>
<dbReference type="Proteomes" id="UP000187408">
    <property type="component" value="Unassembled WGS sequence"/>
</dbReference>
<keyword evidence="1" id="KW-0732">Signal</keyword>
<dbReference type="Pfam" id="PF06082">
    <property type="entry name" value="YjbH"/>
    <property type="match status" value="1"/>
</dbReference>
<feature type="signal peptide" evidence="1">
    <location>
        <begin position="1"/>
        <end position="22"/>
    </location>
</feature>
<dbReference type="OrthoDB" id="13715at2"/>
<evidence type="ECO:0000313" key="2">
    <source>
        <dbReference type="EMBL" id="OMH40705.1"/>
    </source>
</evidence>
<gene>
    <name evidence="2" type="ORF">BLW93_03780</name>
</gene>
<name>A0A1R1MLL4_9BACT</name>
<dbReference type="InterPro" id="IPR010344">
    <property type="entry name" value="YbjH"/>
</dbReference>
<evidence type="ECO:0008006" key="4">
    <source>
        <dbReference type="Google" id="ProtNLM"/>
    </source>
</evidence>
<evidence type="ECO:0000256" key="1">
    <source>
        <dbReference type="SAM" id="SignalP"/>
    </source>
</evidence>
<dbReference type="STRING" id="1914305.BLW93_03780"/>
<dbReference type="EMBL" id="MOEN01000010">
    <property type="protein sequence ID" value="OMH40705.1"/>
    <property type="molecule type" value="Genomic_DNA"/>
</dbReference>
<comment type="caution">
    <text evidence="2">The sequence shown here is derived from an EMBL/GenBank/DDBJ whole genome shotgun (WGS) entry which is preliminary data.</text>
</comment>
<dbReference type="RefSeq" id="WP_076712783.1">
    <property type="nucleotide sequence ID" value="NZ_MOEN01000010.1"/>
</dbReference>
<feature type="chain" id="PRO_5012774208" description="Outer membrane protein beta-barrel domain-containing protein" evidence="1">
    <location>
        <begin position="23"/>
        <end position="218"/>
    </location>
</feature>
<proteinExistence type="predicted"/>
<dbReference type="AlphaFoldDB" id="A0A1R1MLL4"/>
<keyword evidence="3" id="KW-1185">Reference proteome</keyword>
<evidence type="ECO:0000313" key="3">
    <source>
        <dbReference type="Proteomes" id="UP000187408"/>
    </source>
</evidence>
<sequence length="218" mass="24146">MKKILKYTVLTAIGLSSVAAYGYSDPINIYGTTGYIFTPSAYIQPEKRTTAGTAVTNEFKNIFVSFVPFPGLETGLSYDLDNSNNKLLSLKYQFLPETKTLPAIAFGGNINGNSPFHGAYVVTSKYLDIPIPQTVTLGYGTGVYGGFFIGSEILIHPKLTLITEYIEPDKTELKNLNTKPVIHTNFGIKLMPVNNLQITFYYNFGREAGINLNYSFKF</sequence>